<dbReference type="InterPro" id="IPR051560">
    <property type="entry name" value="MAM_domain-containing"/>
</dbReference>
<dbReference type="Pfam" id="PF00629">
    <property type="entry name" value="MAM"/>
    <property type="match status" value="2"/>
</dbReference>
<dbReference type="CDD" id="cd06263">
    <property type="entry name" value="MAM"/>
    <property type="match status" value="1"/>
</dbReference>
<dbReference type="Proteomes" id="UP000694941">
    <property type="component" value="Unplaced"/>
</dbReference>
<dbReference type="PANTHER" id="PTHR23282:SF101">
    <property type="entry name" value="MAM DOMAIN-CONTAINING PROTEIN"/>
    <property type="match status" value="1"/>
</dbReference>
<protein>
    <submittedName>
        <fullName evidence="3">MAM and LDL-receptor class A domain-containing protein 1-like</fullName>
    </submittedName>
</protein>
<dbReference type="SUPFAM" id="SSF49899">
    <property type="entry name" value="Concanavalin A-like lectins/glucanases"/>
    <property type="match status" value="2"/>
</dbReference>
<feature type="domain" description="MAM" evidence="1">
    <location>
        <begin position="81"/>
        <end position="251"/>
    </location>
</feature>
<evidence type="ECO:0000259" key="1">
    <source>
        <dbReference type="PROSITE" id="PS50060"/>
    </source>
</evidence>
<evidence type="ECO:0000313" key="2">
    <source>
        <dbReference type="Proteomes" id="UP000694941"/>
    </source>
</evidence>
<dbReference type="RefSeq" id="XP_022258816.1">
    <property type="nucleotide sequence ID" value="XM_022403108.1"/>
</dbReference>
<dbReference type="PROSITE" id="PS50060">
    <property type="entry name" value="MAM_2"/>
    <property type="match status" value="2"/>
</dbReference>
<dbReference type="SMART" id="SM00137">
    <property type="entry name" value="MAM"/>
    <property type="match status" value="1"/>
</dbReference>
<evidence type="ECO:0000313" key="3">
    <source>
        <dbReference type="RefSeq" id="XP_022258816.1"/>
    </source>
</evidence>
<accession>A0ABM1TSG0</accession>
<dbReference type="Gene3D" id="2.60.120.200">
    <property type="match status" value="2"/>
</dbReference>
<feature type="domain" description="MAM" evidence="1">
    <location>
        <begin position="1"/>
        <end position="81"/>
    </location>
</feature>
<keyword evidence="2" id="KW-1185">Reference proteome</keyword>
<name>A0ABM1TSG0_LIMPO</name>
<organism evidence="2 3">
    <name type="scientific">Limulus polyphemus</name>
    <name type="common">Atlantic horseshoe crab</name>
    <dbReference type="NCBI Taxonomy" id="6850"/>
    <lineage>
        <taxon>Eukaryota</taxon>
        <taxon>Metazoa</taxon>
        <taxon>Ecdysozoa</taxon>
        <taxon>Arthropoda</taxon>
        <taxon>Chelicerata</taxon>
        <taxon>Merostomata</taxon>
        <taxon>Xiphosura</taxon>
        <taxon>Limulidae</taxon>
        <taxon>Limulus</taxon>
    </lineage>
</organism>
<reference evidence="3" key="1">
    <citation type="submission" date="2025-08" db="UniProtKB">
        <authorList>
            <consortium name="RefSeq"/>
        </authorList>
    </citation>
    <scope>IDENTIFICATION</scope>
    <source>
        <tissue evidence="3">Muscle</tissue>
    </source>
</reference>
<dbReference type="GeneID" id="111089873"/>
<dbReference type="PANTHER" id="PTHR23282">
    <property type="entry name" value="APICAL ENDOSOMAL GLYCOPROTEIN PRECURSOR"/>
    <property type="match status" value="1"/>
</dbReference>
<proteinExistence type="predicted"/>
<dbReference type="InterPro" id="IPR000998">
    <property type="entry name" value="MAM_dom"/>
</dbReference>
<sequence length="311" mass="34570">MKGLNVLGLRVMLYDDFNQNTYALWEKSDTTQGRWEDGKATFTSDHFYRIIFEALPVDQELDRRGYAAVDSITLTNGPCQGDCSFEKDLCSFKNVDKEDDFDWTLDRGSTSTITGPKRDHGSTITRGRTGSYAYIDSSFPRKPGDRAQLWSTTLTVPSDSAGLCLQFWTSLYGVGIGALRIFLYDDSTGTIGSAIWELTSGTPAADRWYKGEITLSNPSPFKAVFEAEILRPEQGDIALDDIMFINGPCPSVPREASQKGDCAFVVDLCDWVKYDVKHRPDSAALWQRTVGDGTPLKPFGHSPVIEDTSTF</sequence>
<feature type="non-terminal residue" evidence="3">
    <location>
        <position position="311"/>
    </location>
</feature>
<dbReference type="InterPro" id="IPR013320">
    <property type="entry name" value="ConA-like_dom_sf"/>
</dbReference>
<gene>
    <name evidence="3" type="primary">LOC111089873</name>
</gene>